<sequence>MNRVIAASQDSLAKKNLKILEAPRRRRLCAVARDDGRVALLVLVLAFGVLVMIGLAVDGGGKMRALKRADSIAMEAARAAGQSIQLQLAVPGGEKIVDPAAAIAAGESYLAAAGADGEVAPSADGQSVTVTVTITYQTQMLSLIGIGELPVTGQSTAQLLTG</sequence>
<dbReference type="Pfam" id="PF13400">
    <property type="entry name" value="Tad"/>
    <property type="match status" value="1"/>
</dbReference>
<keyword evidence="1" id="KW-0472">Membrane</keyword>
<feature type="domain" description="Putative Flp pilus-assembly TadG-like N-terminal" evidence="2">
    <location>
        <begin position="36"/>
        <end position="82"/>
    </location>
</feature>
<keyword evidence="1" id="KW-1133">Transmembrane helix</keyword>
<comment type="caution">
    <text evidence="3">The sequence shown here is derived from an EMBL/GenBank/DDBJ whole genome shotgun (WGS) entry which is preliminary data.</text>
</comment>
<evidence type="ECO:0000259" key="2">
    <source>
        <dbReference type="Pfam" id="PF13400"/>
    </source>
</evidence>
<keyword evidence="4" id="KW-1185">Reference proteome</keyword>
<evidence type="ECO:0000313" key="3">
    <source>
        <dbReference type="EMBL" id="GIF74191.1"/>
    </source>
</evidence>
<accession>A0ABQ4CSC3</accession>
<feature type="transmembrane region" description="Helical" evidence="1">
    <location>
        <begin position="38"/>
        <end position="57"/>
    </location>
</feature>
<keyword evidence="1" id="KW-0812">Transmembrane</keyword>
<gene>
    <name evidence="3" type="ORF">Asi02nite_37090</name>
</gene>
<organism evidence="3 4">
    <name type="scientific">Asanoa siamensis</name>
    <dbReference type="NCBI Taxonomy" id="926357"/>
    <lineage>
        <taxon>Bacteria</taxon>
        <taxon>Bacillati</taxon>
        <taxon>Actinomycetota</taxon>
        <taxon>Actinomycetes</taxon>
        <taxon>Micromonosporales</taxon>
        <taxon>Micromonosporaceae</taxon>
        <taxon>Asanoa</taxon>
    </lineage>
</organism>
<dbReference type="RefSeq" id="WP_203714619.1">
    <property type="nucleotide sequence ID" value="NZ_BONE01000028.1"/>
</dbReference>
<protein>
    <recommendedName>
        <fullName evidence="2">Putative Flp pilus-assembly TadG-like N-terminal domain-containing protein</fullName>
    </recommendedName>
</protein>
<name>A0ABQ4CSC3_9ACTN</name>
<dbReference type="EMBL" id="BONE01000028">
    <property type="protein sequence ID" value="GIF74191.1"/>
    <property type="molecule type" value="Genomic_DNA"/>
</dbReference>
<dbReference type="InterPro" id="IPR028087">
    <property type="entry name" value="Tad_N"/>
</dbReference>
<dbReference type="Proteomes" id="UP000604117">
    <property type="component" value="Unassembled WGS sequence"/>
</dbReference>
<proteinExistence type="predicted"/>
<evidence type="ECO:0000256" key="1">
    <source>
        <dbReference type="SAM" id="Phobius"/>
    </source>
</evidence>
<evidence type="ECO:0000313" key="4">
    <source>
        <dbReference type="Proteomes" id="UP000604117"/>
    </source>
</evidence>
<reference evidence="3 4" key="1">
    <citation type="submission" date="2021-01" db="EMBL/GenBank/DDBJ databases">
        <title>Whole genome shotgun sequence of Asanoa siamensis NBRC 107932.</title>
        <authorList>
            <person name="Komaki H."/>
            <person name="Tamura T."/>
        </authorList>
    </citation>
    <scope>NUCLEOTIDE SEQUENCE [LARGE SCALE GENOMIC DNA]</scope>
    <source>
        <strain evidence="3 4">NBRC 107932</strain>
    </source>
</reference>